<reference evidence="4 5" key="1">
    <citation type="submission" date="2018-08" db="EMBL/GenBank/DDBJ databases">
        <title>Microbacterium lemovicicum sp. nov., a bacterium isolated from a natural uranium-rich soil.</title>
        <authorList>
            <person name="ORTET P."/>
        </authorList>
    </citation>
    <scope>NUCLEOTIDE SEQUENCE [LARGE SCALE GENOMIC DNA]</scope>
    <source>
        <strain evidence="4 5">Viu22</strain>
    </source>
</reference>
<feature type="region of interest" description="Disordered" evidence="3">
    <location>
        <begin position="257"/>
        <end position="310"/>
    </location>
</feature>
<keyword evidence="2" id="KW-0312">Gluconeogenesis</keyword>
<evidence type="ECO:0000256" key="1">
    <source>
        <dbReference type="ARBA" id="ARBA00023235"/>
    </source>
</evidence>
<dbReference type="GO" id="GO:0046166">
    <property type="term" value="P:glyceraldehyde-3-phosphate biosynthetic process"/>
    <property type="evidence" value="ECO:0007669"/>
    <property type="project" value="TreeGrafter"/>
</dbReference>
<dbReference type="Proteomes" id="UP000276888">
    <property type="component" value="Chromosome"/>
</dbReference>
<evidence type="ECO:0000256" key="3">
    <source>
        <dbReference type="SAM" id="MobiDB-lite"/>
    </source>
</evidence>
<dbReference type="Gene3D" id="3.20.20.70">
    <property type="entry name" value="Aldolase class I"/>
    <property type="match status" value="1"/>
</dbReference>
<comment type="subunit">
    <text evidence="2">Homodimer.</text>
</comment>
<dbReference type="RefSeq" id="WP_127096695.1">
    <property type="nucleotide sequence ID" value="NZ_CP031423.1"/>
</dbReference>
<comment type="subcellular location">
    <subcellularLocation>
        <location evidence="2">Cytoplasm</location>
    </subcellularLocation>
</comment>
<dbReference type="EC" id="5.3.1.1" evidence="2"/>
<evidence type="ECO:0000313" key="4">
    <source>
        <dbReference type="EMBL" id="AZS38238.1"/>
    </source>
</evidence>
<dbReference type="SUPFAM" id="SSF51351">
    <property type="entry name" value="Triosephosphate isomerase (TIM)"/>
    <property type="match status" value="1"/>
</dbReference>
<keyword evidence="1 2" id="KW-0413">Isomerase</keyword>
<dbReference type="PROSITE" id="PS51440">
    <property type="entry name" value="TIM_2"/>
    <property type="match status" value="1"/>
</dbReference>
<dbReference type="GO" id="GO:0019563">
    <property type="term" value="P:glycerol catabolic process"/>
    <property type="evidence" value="ECO:0007669"/>
    <property type="project" value="TreeGrafter"/>
</dbReference>
<dbReference type="GO" id="GO:0006094">
    <property type="term" value="P:gluconeogenesis"/>
    <property type="evidence" value="ECO:0007669"/>
    <property type="project" value="UniProtKB-UniPathway"/>
</dbReference>
<name>A0A3S9WDQ6_9MICO</name>
<dbReference type="PANTHER" id="PTHR21139:SF2">
    <property type="entry name" value="TRIOSEPHOSPHATE ISOMERASE"/>
    <property type="match status" value="1"/>
</dbReference>
<evidence type="ECO:0000313" key="5">
    <source>
        <dbReference type="Proteomes" id="UP000276888"/>
    </source>
</evidence>
<dbReference type="InterPro" id="IPR035990">
    <property type="entry name" value="TIM_sf"/>
</dbReference>
<organism evidence="4 5">
    <name type="scientific">Microbacterium lemovicicum</name>
    <dbReference type="NCBI Taxonomy" id="1072463"/>
    <lineage>
        <taxon>Bacteria</taxon>
        <taxon>Bacillati</taxon>
        <taxon>Actinomycetota</taxon>
        <taxon>Actinomycetes</taxon>
        <taxon>Micrococcales</taxon>
        <taxon>Microbacteriaceae</taxon>
        <taxon>Microbacterium</taxon>
    </lineage>
</organism>
<comment type="pathway">
    <text evidence="2">Carbohydrate biosynthesis; gluconeogenesis.</text>
</comment>
<gene>
    <name evidence="4" type="primary">tpiA_2</name>
    <name evidence="4" type="ORF">CVS47_02891</name>
</gene>
<dbReference type="KEGG" id="mlv:CVS47_02891"/>
<dbReference type="GO" id="GO:0005829">
    <property type="term" value="C:cytosol"/>
    <property type="evidence" value="ECO:0007669"/>
    <property type="project" value="TreeGrafter"/>
</dbReference>
<feature type="compositionally biased region" description="Low complexity" evidence="3">
    <location>
        <begin position="257"/>
        <end position="273"/>
    </location>
</feature>
<dbReference type="AlphaFoldDB" id="A0A3S9WDQ6"/>
<dbReference type="CDD" id="cd00311">
    <property type="entry name" value="TIM"/>
    <property type="match status" value="1"/>
</dbReference>
<comment type="pathway">
    <text evidence="2">Carbohydrate degradation; glycolysis; D-glyceraldehyde 3-phosphate from glycerone phosphate: step 1/1.</text>
</comment>
<dbReference type="Pfam" id="PF00121">
    <property type="entry name" value="TIM"/>
    <property type="match status" value="1"/>
</dbReference>
<dbReference type="PANTHER" id="PTHR21139">
    <property type="entry name" value="TRIOSEPHOSPHATE ISOMERASE"/>
    <property type="match status" value="1"/>
</dbReference>
<dbReference type="UniPathway" id="UPA00138"/>
<comment type="catalytic activity">
    <reaction evidence="2">
        <text>D-glyceraldehyde 3-phosphate = dihydroxyacetone phosphate</text>
        <dbReference type="Rhea" id="RHEA:18585"/>
        <dbReference type="ChEBI" id="CHEBI:57642"/>
        <dbReference type="ChEBI" id="CHEBI:59776"/>
        <dbReference type="EC" id="5.3.1.1"/>
    </reaction>
</comment>
<dbReference type="InterPro" id="IPR013785">
    <property type="entry name" value="Aldolase_TIM"/>
</dbReference>
<protein>
    <recommendedName>
        <fullName evidence="2">Triosephosphate isomerase</fullName>
        <ecNumber evidence="2">5.3.1.1</ecNumber>
    </recommendedName>
</protein>
<dbReference type="GO" id="GO:0004807">
    <property type="term" value="F:triose-phosphate isomerase activity"/>
    <property type="evidence" value="ECO:0007669"/>
    <property type="project" value="UniProtKB-EC"/>
</dbReference>
<comment type="similarity">
    <text evidence="2">Belongs to the triosephosphate isomerase family.</text>
</comment>
<evidence type="ECO:0000256" key="2">
    <source>
        <dbReference type="RuleBase" id="RU363013"/>
    </source>
</evidence>
<keyword evidence="5" id="KW-1185">Reference proteome</keyword>
<proteinExistence type="inferred from homology"/>
<sequence>MSTPQAAPITVGVSLKAYFTHARATSWFGDVAARVAALPAIADGRVRLFVIPSYLQIPAALAAFGGTPVLVGAQDVSAHPPGAFTGEVTAAELAEVGVQVAEIGHAERRRLFGETDADTAAKAAAALSEGITPVLCIGEESRMDAAAAARANLRQLRADLDGTPAGPVVVAYEPVWAIGAAEAAPDGHISVVTRALRAALEADPARDGSAVIYGGSAGPGLLTRLGDAVDGLFLGRFAHDPDALVAVLDEASALAARTPTAPAPATTTAPAPAKLHPRGETLGKAHGLAHPPQSRGVERGVEGGAAGGAA</sequence>
<dbReference type="GO" id="GO:0006096">
    <property type="term" value="P:glycolytic process"/>
    <property type="evidence" value="ECO:0007669"/>
    <property type="project" value="UniProtKB-UniPathway"/>
</dbReference>
<keyword evidence="2" id="KW-0324">Glycolysis</keyword>
<dbReference type="EMBL" id="CP031423">
    <property type="protein sequence ID" value="AZS38238.1"/>
    <property type="molecule type" value="Genomic_DNA"/>
</dbReference>
<dbReference type="InterPro" id="IPR000652">
    <property type="entry name" value="Triosephosphate_isomerase"/>
</dbReference>
<keyword evidence="2" id="KW-0963">Cytoplasm</keyword>
<accession>A0A3S9WDQ6</accession>
<dbReference type="UniPathway" id="UPA00109">
    <property type="reaction ID" value="UER00189"/>
</dbReference>
<dbReference type="OrthoDB" id="9809429at2"/>